<dbReference type="RefSeq" id="WP_195170608.1">
    <property type="nucleotide sequence ID" value="NZ_CP062983.1"/>
</dbReference>
<dbReference type="PROSITE" id="PS50042">
    <property type="entry name" value="CNMP_BINDING_3"/>
    <property type="match status" value="1"/>
</dbReference>
<dbReference type="GO" id="GO:0003677">
    <property type="term" value="F:DNA binding"/>
    <property type="evidence" value="ECO:0007669"/>
    <property type="project" value="UniProtKB-KW"/>
</dbReference>
<dbReference type="AlphaFoldDB" id="A0A7S8E8X3"/>
<evidence type="ECO:0000313" key="7">
    <source>
        <dbReference type="Proteomes" id="UP000594468"/>
    </source>
</evidence>
<dbReference type="PANTHER" id="PTHR24567">
    <property type="entry name" value="CRP FAMILY TRANSCRIPTIONAL REGULATORY PROTEIN"/>
    <property type="match status" value="1"/>
</dbReference>
<keyword evidence="1" id="KW-0805">Transcription regulation</keyword>
<evidence type="ECO:0000259" key="5">
    <source>
        <dbReference type="PROSITE" id="PS51063"/>
    </source>
</evidence>
<dbReference type="SMART" id="SM00100">
    <property type="entry name" value="cNMP"/>
    <property type="match status" value="1"/>
</dbReference>
<dbReference type="Pfam" id="PF13545">
    <property type="entry name" value="HTH_Crp_2"/>
    <property type="match status" value="1"/>
</dbReference>
<reference evidence="6 7" key="1">
    <citation type="submission" date="2020-02" db="EMBL/GenBank/DDBJ databases">
        <authorList>
            <person name="Zheng R.K."/>
            <person name="Sun C.M."/>
        </authorList>
    </citation>
    <scope>NUCLEOTIDE SEQUENCE [LARGE SCALE GENOMIC DNA]</scope>
    <source>
        <strain evidence="7">rifampicinis</strain>
    </source>
</reference>
<keyword evidence="7" id="KW-1185">Reference proteome</keyword>
<dbReference type="EMBL" id="CP062983">
    <property type="protein sequence ID" value="QPC82539.1"/>
    <property type="molecule type" value="Genomic_DNA"/>
</dbReference>
<dbReference type="InterPro" id="IPR050397">
    <property type="entry name" value="Env_Response_Regulators"/>
</dbReference>
<dbReference type="InterPro" id="IPR014710">
    <property type="entry name" value="RmlC-like_jellyroll"/>
</dbReference>
<dbReference type="Gene3D" id="2.60.120.10">
    <property type="entry name" value="Jelly Rolls"/>
    <property type="match status" value="1"/>
</dbReference>
<dbReference type="SUPFAM" id="SSF51206">
    <property type="entry name" value="cAMP-binding domain-like"/>
    <property type="match status" value="1"/>
</dbReference>
<dbReference type="GO" id="GO:0005829">
    <property type="term" value="C:cytosol"/>
    <property type="evidence" value="ECO:0007669"/>
    <property type="project" value="TreeGrafter"/>
</dbReference>
<protein>
    <submittedName>
        <fullName evidence="6">Crp/Fnr family transcriptional regulator</fullName>
    </submittedName>
</protein>
<evidence type="ECO:0000259" key="4">
    <source>
        <dbReference type="PROSITE" id="PS50042"/>
    </source>
</evidence>
<dbReference type="InterPro" id="IPR012318">
    <property type="entry name" value="HTH_CRP"/>
</dbReference>
<accession>A0A7S8E8X3</accession>
<dbReference type="GO" id="GO:0003700">
    <property type="term" value="F:DNA-binding transcription factor activity"/>
    <property type="evidence" value="ECO:0007669"/>
    <property type="project" value="TreeGrafter"/>
</dbReference>
<sequence length="231" mass="25720">MMDWGSVPCFVGIGPDVIHRLEGAAHRHSYQAGATIFNEGETCTGLHVVVEGLVRIYRISPEGRMHTLSLLRPPTTFNEVAAVDGGVNPYNAVAVTAAVVMQIGHEQLMQLLTSERDLLQNYVQALAHVNRKYIERLEDMTFRSIPSRLAKLFIYETTYADTISEAPTKLTQEEIASILGTTREVVGRALRALLNANLLRKKGRQVFIADREGLEYLAETNEMPLGQKLEN</sequence>
<feature type="domain" description="HTH crp-type" evidence="5">
    <location>
        <begin position="143"/>
        <end position="212"/>
    </location>
</feature>
<proteinExistence type="predicted"/>
<name>A0A7S8E8X3_9CHLR</name>
<dbReference type="CDD" id="cd00038">
    <property type="entry name" value="CAP_ED"/>
    <property type="match status" value="1"/>
</dbReference>
<evidence type="ECO:0000256" key="1">
    <source>
        <dbReference type="ARBA" id="ARBA00023015"/>
    </source>
</evidence>
<dbReference type="InterPro" id="IPR018490">
    <property type="entry name" value="cNMP-bd_dom_sf"/>
</dbReference>
<dbReference type="KEGG" id="pmet:G4Y79_23100"/>
<dbReference type="InterPro" id="IPR036390">
    <property type="entry name" value="WH_DNA-bd_sf"/>
</dbReference>
<evidence type="ECO:0000313" key="6">
    <source>
        <dbReference type="EMBL" id="QPC82539.1"/>
    </source>
</evidence>
<dbReference type="Pfam" id="PF00027">
    <property type="entry name" value="cNMP_binding"/>
    <property type="match status" value="1"/>
</dbReference>
<keyword evidence="3" id="KW-0804">Transcription</keyword>
<dbReference type="SUPFAM" id="SSF46785">
    <property type="entry name" value="Winged helix' DNA-binding domain"/>
    <property type="match status" value="1"/>
</dbReference>
<dbReference type="SMART" id="SM00419">
    <property type="entry name" value="HTH_CRP"/>
    <property type="match status" value="1"/>
</dbReference>
<evidence type="ECO:0000256" key="3">
    <source>
        <dbReference type="ARBA" id="ARBA00023163"/>
    </source>
</evidence>
<evidence type="ECO:0000256" key="2">
    <source>
        <dbReference type="ARBA" id="ARBA00023125"/>
    </source>
</evidence>
<feature type="domain" description="Cyclic nucleotide-binding" evidence="4">
    <location>
        <begin position="9"/>
        <end position="129"/>
    </location>
</feature>
<gene>
    <name evidence="6" type="ORF">G4Y79_23100</name>
</gene>
<dbReference type="InterPro" id="IPR000595">
    <property type="entry name" value="cNMP-bd_dom"/>
</dbReference>
<keyword evidence="2" id="KW-0238">DNA-binding</keyword>
<organism evidence="6 7">
    <name type="scientific">Phototrophicus methaneseepsis</name>
    <dbReference type="NCBI Taxonomy" id="2710758"/>
    <lineage>
        <taxon>Bacteria</taxon>
        <taxon>Bacillati</taxon>
        <taxon>Chloroflexota</taxon>
        <taxon>Candidatus Thermofontia</taxon>
        <taxon>Phototrophicales</taxon>
        <taxon>Phototrophicaceae</taxon>
        <taxon>Phototrophicus</taxon>
    </lineage>
</organism>
<dbReference type="PANTHER" id="PTHR24567:SF74">
    <property type="entry name" value="HTH-TYPE TRANSCRIPTIONAL REGULATOR ARCR"/>
    <property type="match status" value="1"/>
</dbReference>
<dbReference type="Proteomes" id="UP000594468">
    <property type="component" value="Chromosome"/>
</dbReference>
<dbReference type="PROSITE" id="PS51063">
    <property type="entry name" value="HTH_CRP_2"/>
    <property type="match status" value="1"/>
</dbReference>